<name>A0A6P8BCM6_PYRGI</name>
<feature type="compositionally biased region" description="Basic and acidic residues" evidence="1">
    <location>
        <begin position="953"/>
        <end position="964"/>
    </location>
</feature>
<feature type="compositionally biased region" description="Polar residues" evidence="1">
    <location>
        <begin position="1758"/>
        <end position="1767"/>
    </location>
</feature>
<accession>A0A6P8BCM6</accession>
<feature type="compositionally biased region" description="Basic and acidic residues" evidence="1">
    <location>
        <begin position="257"/>
        <end position="283"/>
    </location>
</feature>
<reference evidence="3" key="2">
    <citation type="submission" date="2019-10" db="EMBL/GenBank/DDBJ databases">
        <authorList>
            <consortium name="NCBI Genome Project"/>
        </authorList>
    </citation>
    <scope>NUCLEOTIDE SEQUENCE</scope>
    <source>
        <strain evidence="3">NI907</strain>
    </source>
</reference>
<feature type="compositionally biased region" description="Basic and acidic residues" evidence="1">
    <location>
        <begin position="1065"/>
        <end position="1082"/>
    </location>
</feature>
<feature type="compositionally biased region" description="Low complexity" evidence="1">
    <location>
        <begin position="388"/>
        <end position="398"/>
    </location>
</feature>
<feature type="compositionally biased region" description="Acidic residues" evidence="1">
    <location>
        <begin position="501"/>
        <end position="510"/>
    </location>
</feature>
<feature type="compositionally biased region" description="Basic and acidic residues" evidence="1">
    <location>
        <begin position="227"/>
        <end position="236"/>
    </location>
</feature>
<reference evidence="3" key="1">
    <citation type="journal article" date="2019" name="Mol. Biol. Evol.">
        <title>Blast fungal genomes show frequent chromosomal changes, gene gains and losses, and effector gene turnover.</title>
        <authorList>
            <person name="Gomez Luciano L.B."/>
            <person name="Jason Tsai I."/>
            <person name="Chuma I."/>
            <person name="Tosa Y."/>
            <person name="Chen Y.H."/>
            <person name="Li J.Y."/>
            <person name="Li M.Y."/>
            <person name="Jade Lu M.Y."/>
            <person name="Nakayashiki H."/>
            <person name="Li W.H."/>
        </authorList>
    </citation>
    <scope>NUCLEOTIDE SEQUENCE</scope>
    <source>
        <strain evidence="3">NI907</strain>
    </source>
</reference>
<feature type="compositionally biased region" description="Polar residues" evidence="1">
    <location>
        <begin position="1390"/>
        <end position="1411"/>
    </location>
</feature>
<feature type="region of interest" description="Disordered" evidence="1">
    <location>
        <begin position="604"/>
        <end position="628"/>
    </location>
</feature>
<feature type="region of interest" description="Disordered" evidence="1">
    <location>
        <begin position="379"/>
        <end position="460"/>
    </location>
</feature>
<feature type="compositionally biased region" description="Low complexity" evidence="1">
    <location>
        <begin position="317"/>
        <end position="329"/>
    </location>
</feature>
<feature type="region of interest" description="Disordered" evidence="1">
    <location>
        <begin position="1466"/>
        <end position="1767"/>
    </location>
</feature>
<feature type="compositionally biased region" description="Polar residues" evidence="1">
    <location>
        <begin position="548"/>
        <end position="567"/>
    </location>
</feature>
<feature type="compositionally biased region" description="Basic and acidic residues" evidence="1">
    <location>
        <begin position="906"/>
        <end position="915"/>
    </location>
</feature>
<feature type="compositionally biased region" description="Polar residues" evidence="1">
    <location>
        <begin position="330"/>
        <end position="354"/>
    </location>
</feature>
<dbReference type="Proteomes" id="UP000515153">
    <property type="component" value="Unplaced"/>
</dbReference>
<feature type="compositionally biased region" description="Polar residues" evidence="1">
    <location>
        <begin position="1674"/>
        <end position="1691"/>
    </location>
</feature>
<feature type="region of interest" description="Disordered" evidence="1">
    <location>
        <begin position="1382"/>
        <end position="1442"/>
    </location>
</feature>
<feature type="region of interest" description="Disordered" evidence="1">
    <location>
        <begin position="1"/>
        <end position="354"/>
    </location>
</feature>
<feature type="compositionally biased region" description="Polar residues" evidence="1">
    <location>
        <begin position="1466"/>
        <end position="1475"/>
    </location>
</feature>
<evidence type="ECO:0000313" key="3">
    <source>
        <dbReference type="RefSeq" id="XP_030984927.1"/>
    </source>
</evidence>
<feature type="region of interest" description="Disordered" evidence="1">
    <location>
        <begin position="478"/>
        <end position="522"/>
    </location>
</feature>
<feature type="compositionally biased region" description="Basic and acidic residues" evidence="1">
    <location>
        <begin position="444"/>
        <end position="454"/>
    </location>
</feature>
<keyword evidence="2" id="KW-1185">Reference proteome</keyword>
<feature type="compositionally biased region" description="Polar residues" evidence="1">
    <location>
        <begin position="1606"/>
        <end position="1626"/>
    </location>
</feature>
<protein>
    <submittedName>
        <fullName evidence="3">Uncharacterized protein</fullName>
    </submittedName>
</protein>
<evidence type="ECO:0000313" key="2">
    <source>
        <dbReference type="Proteomes" id="UP000515153"/>
    </source>
</evidence>
<reference evidence="3" key="3">
    <citation type="submission" date="2025-08" db="UniProtKB">
        <authorList>
            <consortium name="RefSeq"/>
        </authorList>
    </citation>
    <scope>IDENTIFICATION</scope>
    <source>
        <strain evidence="3">NI907</strain>
    </source>
</reference>
<evidence type="ECO:0000256" key="1">
    <source>
        <dbReference type="SAM" id="MobiDB-lite"/>
    </source>
</evidence>
<dbReference type="RefSeq" id="XP_030984927.1">
    <property type="nucleotide sequence ID" value="XM_031123389.1"/>
</dbReference>
<feature type="compositionally biased region" description="Low complexity" evidence="1">
    <location>
        <begin position="17"/>
        <end position="29"/>
    </location>
</feature>
<feature type="region of interest" description="Disordered" evidence="1">
    <location>
        <begin position="534"/>
        <end position="570"/>
    </location>
</feature>
<feature type="compositionally biased region" description="Polar residues" evidence="1">
    <location>
        <begin position="1003"/>
        <end position="1013"/>
    </location>
</feature>
<feature type="compositionally biased region" description="Polar residues" evidence="1">
    <location>
        <begin position="1484"/>
        <end position="1493"/>
    </location>
</feature>
<dbReference type="PANTHER" id="PTHR42105">
    <property type="entry name" value="DIM2-ASSOCIATED PROTEIN 1"/>
    <property type="match status" value="1"/>
</dbReference>
<feature type="compositionally biased region" description="Basic and acidic residues" evidence="1">
    <location>
        <begin position="108"/>
        <end position="120"/>
    </location>
</feature>
<feature type="region of interest" description="Disordered" evidence="1">
    <location>
        <begin position="1055"/>
        <end position="1097"/>
    </location>
</feature>
<dbReference type="PANTHER" id="PTHR42105:SF1">
    <property type="entry name" value="TRANSALDOLASE"/>
    <property type="match status" value="1"/>
</dbReference>
<gene>
    <name evidence="3" type="ORF">PgNI_03334</name>
</gene>
<dbReference type="KEGG" id="pgri:PgNI_03334"/>
<feature type="compositionally biased region" description="Polar residues" evidence="1">
    <location>
        <begin position="157"/>
        <end position="172"/>
    </location>
</feature>
<sequence length="1767" mass="191738">MGADSKKKAAPPPLPAPTETDSTTTSPTELDLETDLATDVSRPIEAKSSYSLPDDGTPVTIKTRQKHNRSQTSLLIEYFEGGKGPGASGEGSERKPSVRVRLTPSKNRKNDHIQITETRSRKASLTRKTSASASATPTGPVFEGEGLSVLEGDDAHSMNSYVSATEESNVSHQPIDIEIDRRRRRPASPLIPTTESSKVSYQPGNMSEISAIPTDSFLDGSGPSSKSPERRRDKSPSRAGNVIAGATAGLAAAAAADKVRSGRQDKERVVLPKTRDRDRERSERKHKSKSRTSSTSDKHRDEEKSSRRKSSRSHQESTVSAADSSVVSSGLTPSHRSDQYSVRSGTSKASSINNPKLLETVEDAIRRLILPELNALKREQSRNHGRRSSITSTSGTSISRDDQESDKRRSGVSERSSKPREPRDREARNVLLESPEASVVSQESIHEYNRDTDSPGHGNLKAAAAGAIVGGLGAAAMGHNEAREQRKRRRAEAKNRPADNYSEEYDDESEFQPRPPMPLMSEINPSEITRTSIMSAESDHPQSARGDTPSTHETTTGRAVGTSTDDNLTPTIAPATLAALGAHHHNVSHGDLKALPRTGTGATAEEFETGQYASNDDRRLQDEYDDYDDVDDDQYSYDGPAGFYYNQQDVPAPLRYEPYGLERRGLSPIPSVSGYTEGGSEVQQNRDSRVTQRTSGSFSPMKSPHYHTPGTPGSIPSNVMSRDYDHDERSLRSSGYDYRNATESEIEGTSPGQAVRGIGANPNFVHIPMGVESAVASLIDGSMLDGSTMTDSARGSGGYGAQNSMRGFDEQGSRDPSRQHSGDPMLAKGGPVRSPPSPDATNSHASDFSRDRSQPRSAFAGEYELDQYGRKVLASQSQSSGRHSPTASEAAITGAAVAAASKALRARERDMRTVDEDIDRGYTGSPGNIPQRNKSFKERTLDGHQPANTPMHSVDRLDEYDRPRMGASGIPDAEDPLPEVGFYEQSNPSVVEGRLDGSRRSSQDWSGQRTPTQLVPDRNQDDNSSLQETPKRNGNGLGTAAGVAAGAAAIATAAALASSHNRQPSQEHEDWQRNSDDRKRDTLVTNPFEGNSPHVNLPGLGDNVMSGSAPVYQNPGFGTDFGTRSPLHNKVDEGYISQGANRTPDHVRSKGKGVEFSQPVNASNMDDPFYTPKGGRHLSGMSQGLGSPLFDPSTGAGIDRIESQDIVALMQHLMVRDAQRSARDTEILMTLVRSAAEMRESFEKIKHMIADSEDVIIREVEENTEKTVHRHLGGPRPFPGSASGARSPMQTAGGSQAGTEELRTKKQNLFRRALKGLSTKGNNDLGRIEDMLMQLLTEVDTLKTQTAIRSGSAGAGGYTPTGADVQSFDNLQPAVQYEQDRGYEPEGHAGTSTASHASQSGHLSIPQNRGGSTKLGYDRKFSDHRISTVPEANEEDFERRTPERGYQLQEQYANPDLANIARSRNVSGGSMSISTPPLPAPAQGSMSNENTPQDKSKKHKSSGSSNWFPKISRWSETTTSSVGRVFRSSKDSKKDADWSYDGDPHVDPYGDDKLHTGFSQDALPEPEDPKYKAHRDSLNLQHPRPRQQAHKVAIETQAEDYGVPRSPNSANWADSATSLNRLQGQAANMRPHRYSDMSASAHQEHQPQFWGSSPVPAALSPSGPPRPPKEPLDGQSTPQRSNRISKLQKGSPSPLPFHSVESGYGTATHASYNESPRLENRNLSGALGGVPTRRPSGPRAMTPKSEDDRRRKRDTFGSMASQESETF</sequence>
<feature type="compositionally biased region" description="Basic and acidic residues" evidence="1">
    <location>
        <begin position="1528"/>
        <end position="1555"/>
    </location>
</feature>
<feature type="compositionally biased region" description="Basic and acidic residues" evidence="1">
    <location>
        <begin position="1416"/>
        <end position="1426"/>
    </location>
</feature>
<organism evidence="2 3">
    <name type="scientific">Pyricularia grisea</name>
    <name type="common">Crabgrass-specific blast fungus</name>
    <name type="synonym">Magnaporthe grisea</name>
    <dbReference type="NCBI Taxonomy" id="148305"/>
    <lineage>
        <taxon>Eukaryota</taxon>
        <taxon>Fungi</taxon>
        <taxon>Dikarya</taxon>
        <taxon>Ascomycota</taxon>
        <taxon>Pezizomycotina</taxon>
        <taxon>Sordariomycetes</taxon>
        <taxon>Sordariomycetidae</taxon>
        <taxon>Magnaporthales</taxon>
        <taxon>Pyriculariaceae</taxon>
        <taxon>Pyricularia</taxon>
    </lineage>
</organism>
<proteinExistence type="predicted"/>
<feature type="compositionally biased region" description="Basic and acidic residues" evidence="1">
    <location>
        <begin position="807"/>
        <end position="821"/>
    </location>
</feature>
<dbReference type="GeneID" id="41958299"/>
<feature type="region of interest" description="Disordered" evidence="1">
    <location>
        <begin position="1265"/>
        <end position="1301"/>
    </location>
</feature>
<feature type="region of interest" description="Disordered" evidence="1">
    <location>
        <begin position="668"/>
        <end position="755"/>
    </location>
</feature>
<feature type="region of interest" description="Disordered" evidence="1">
    <location>
        <begin position="1136"/>
        <end position="1165"/>
    </location>
</feature>
<feature type="compositionally biased region" description="Polar residues" evidence="1">
    <location>
        <begin position="191"/>
        <end position="208"/>
    </location>
</feature>
<feature type="region of interest" description="Disordered" evidence="1">
    <location>
        <begin position="906"/>
        <end position="1039"/>
    </location>
</feature>
<feature type="compositionally biased region" description="Polar residues" evidence="1">
    <location>
        <begin position="126"/>
        <end position="137"/>
    </location>
</feature>
<feature type="compositionally biased region" description="Low complexity" evidence="1">
    <location>
        <begin position="244"/>
        <end position="256"/>
    </location>
</feature>
<feature type="compositionally biased region" description="Basic and acidic residues" evidence="1">
    <location>
        <begin position="399"/>
        <end position="428"/>
    </location>
</feature>
<feature type="compositionally biased region" description="Basic and acidic residues" evidence="1">
    <location>
        <begin position="296"/>
        <end position="305"/>
    </location>
</feature>
<feature type="compositionally biased region" description="Basic and acidic residues" evidence="1">
    <location>
        <begin position="722"/>
        <end position="731"/>
    </location>
</feature>
<feature type="compositionally biased region" description="Polar residues" evidence="1">
    <location>
        <begin position="691"/>
        <end position="700"/>
    </location>
</feature>
<feature type="compositionally biased region" description="Basic and acidic residues" evidence="1">
    <location>
        <begin position="993"/>
        <end position="1002"/>
    </location>
</feature>
<feature type="compositionally biased region" description="Basic and acidic residues" evidence="1">
    <location>
        <begin position="1567"/>
        <end position="1577"/>
    </location>
</feature>
<feature type="region of interest" description="Disordered" evidence="1">
    <location>
        <begin position="789"/>
        <end position="856"/>
    </location>
</feature>
<feature type="compositionally biased region" description="Polar residues" evidence="1">
    <location>
        <begin position="1288"/>
        <end position="1298"/>
    </location>
</feature>